<dbReference type="AlphaFoldDB" id="A0AAU8PF80"/>
<dbReference type="EMBL" id="CP002770">
    <property type="protein sequence ID" value="AEG16817.1"/>
    <property type="molecule type" value="Genomic_DNA"/>
</dbReference>
<evidence type="ECO:0000313" key="1">
    <source>
        <dbReference type="EMBL" id="AEG16817.1"/>
    </source>
</evidence>
<dbReference type="KEGG" id="dku:Desku_3332"/>
<sequence>MGEFRKAMEANDEARIKELLPQLLKQLQERNKERLRCYRKQIIDKKPDSLFARESGFLVQQQKKGRGGTCFVFSWLKMR</sequence>
<keyword evidence="2" id="KW-1185">Reference proteome</keyword>
<gene>
    <name evidence="1" type="ordered locus">Desku_3332</name>
</gene>
<proteinExistence type="predicted"/>
<protein>
    <submittedName>
        <fullName evidence="1">Uncharacterized protein</fullName>
    </submittedName>
</protein>
<name>A0AAU8PF80_DESK7</name>
<organism evidence="1 2">
    <name type="scientific">Desulfofundulus kuznetsovii (strain DSM 6115 / VKM B-1805 / 17)</name>
    <name type="common">Desulfotomaculum kuznetsovii</name>
    <dbReference type="NCBI Taxonomy" id="760568"/>
    <lineage>
        <taxon>Bacteria</taxon>
        <taxon>Bacillati</taxon>
        <taxon>Bacillota</taxon>
        <taxon>Clostridia</taxon>
        <taxon>Eubacteriales</taxon>
        <taxon>Peptococcaceae</taxon>
        <taxon>Desulfofundulus</taxon>
    </lineage>
</organism>
<reference evidence="2" key="1">
    <citation type="submission" date="2011-05" db="EMBL/GenBank/DDBJ databases">
        <title>Complete sequence of Desulfotomaculum kuznetsovii DSM 6115.</title>
        <authorList>
            <person name="Lucas S."/>
            <person name="Han J."/>
            <person name="Lapidus A."/>
            <person name="Cheng J.-F."/>
            <person name="Goodwin L."/>
            <person name="Pitluck S."/>
            <person name="Peters L."/>
            <person name="Mikhailova N."/>
            <person name="Lu M."/>
            <person name="Saunders E."/>
            <person name="Han C."/>
            <person name="Tapia R."/>
            <person name="Land M."/>
            <person name="Hauser L."/>
            <person name="Kyrpides N."/>
            <person name="Ivanova N."/>
            <person name="Pagani I."/>
            <person name="Nazina T."/>
            <person name="Ivanova A."/>
            <person name="Parshina S."/>
            <person name="Kuever J."/>
            <person name="Muyzer G."/>
            <person name="Plugge C."/>
            <person name="Stams A."/>
            <person name="Woyke T."/>
        </authorList>
    </citation>
    <scope>NUCLEOTIDE SEQUENCE [LARGE SCALE GENOMIC DNA]</scope>
    <source>
        <strain evidence="2">DSM 6115 / VKM B-1805 / 17</strain>
    </source>
</reference>
<evidence type="ECO:0000313" key="2">
    <source>
        <dbReference type="Proteomes" id="UP000009229"/>
    </source>
</evidence>
<dbReference type="Proteomes" id="UP000009229">
    <property type="component" value="Chromosome"/>
</dbReference>
<accession>A0AAU8PF80</accession>